<keyword evidence="2" id="KW-0442">Lipid degradation</keyword>
<dbReference type="EMBL" id="CP126208">
    <property type="protein sequence ID" value="WIA08809.1"/>
    <property type="molecule type" value="Genomic_DNA"/>
</dbReference>
<feature type="domain" description="PNPLA" evidence="3">
    <location>
        <begin position="116"/>
        <end position="269"/>
    </location>
</feature>
<comment type="similarity">
    <text evidence="2">Belongs to the patatin family.</text>
</comment>
<accession>A0ABY8TIS1</accession>
<dbReference type="InterPro" id="IPR002641">
    <property type="entry name" value="PNPLA_dom"/>
</dbReference>
<keyword evidence="1 2" id="KW-0443">Lipid metabolism</keyword>
<keyword evidence="2" id="KW-0378">Hydrolase</keyword>
<evidence type="ECO:0000313" key="5">
    <source>
        <dbReference type="Proteomes" id="UP001244341"/>
    </source>
</evidence>
<dbReference type="Pfam" id="PF01734">
    <property type="entry name" value="Patatin"/>
    <property type="match status" value="1"/>
</dbReference>
<keyword evidence="5" id="KW-1185">Reference proteome</keyword>
<evidence type="ECO:0000256" key="1">
    <source>
        <dbReference type="ARBA" id="ARBA00023098"/>
    </source>
</evidence>
<name>A0ABY8TIS1_TETOB</name>
<evidence type="ECO:0000256" key="2">
    <source>
        <dbReference type="RuleBase" id="RU361262"/>
    </source>
</evidence>
<evidence type="ECO:0000259" key="3">
    <source>
        <dbReference type="Pfam" id="PF01734"/>
    </source>
</evidence>
<dbReference type="InterPro" id="IPR016035">
    <property type="entry name" value="Acyl_Trfase/lysoPLipase"/>
</dbReference>
<dbReference type="EC" id="3.1.1.-" evidence="2"/>
<comment type="domain">
    <text evidence="2">The nitrogen atoms of the two glycine residues in the GGXR motif define the oxyanion hole, and stabilize the oxyanion that forms during the nucleophilic attack by the catalytic serine during substrate cleavage.</text>
</comment>
<protein>
    <recommendedName>
        <fullName evidence="2">Patatin</fullName>
        <ecNumber evidence="2">3.1.1.-</ecNumber>
    </recommendedName>
</protein>
<evidence type="ECO:0000313" key="4">
    <source>
        <dbReference type="EMBL" id="WIA08809.1"/>
    </source>
</evidence>
<sequence length="350" mass="38960">MALYERVSGPAATKLRSGLHLTNVPASKMLTQQQQRQAAASGSSFMEKPSIGSLFVPTRMQQPRSEASTTARIALPGLRQPTSASDDLGLIMGPHFNQPAMAAAPSTVKPKLRLSWAGSGIYFWWQLGAVQYLMQHFQLSKVPMVGASGGGLAAMLATCEVDPEEVMESAYKLSKEHGIWERPLGLMGTWGYVIEEWLHELLPADAAERCRDQVGIVVTQLPFCNQVSISDFSDKSDLINVAMASAHVPLFLDWKMSRPCRGVQCVDGSFPDFFINDNCEMLKCGGNAVMFDYFHDTNIVRNGRMDMLELKKFSEFKKIILLGYRFAQRLHEQGEFERFDVRGVSKQLII</sequence>
<dbReference type="InterPro" id="IPR033562">
    <property type="entry name" value="PLPL"/>
</dbReference>
<proteinExistence type="inferred from homology"/>
<comment type="function">
    <text evidence="2">Lipolytic acyl hydrolase (LAH).</text>
</comment>
<dbReference type="PANTHER" id="PTHR12406">
    <property type="entry name" value="CALCIUM-INDEPENDENT PHOSPHOLIPASE A2 IPLA2 -RELATED"/>
    <property type="match status" value="1"/>
</dbReference>
<dbReference type="SUPFAM" id="SSF52151">
    <property type="entry name" value="FabD/lysophospholipase-like"/>
    <property type="match status" value="1"/>
</dbReference>
<reference evidence="4 5" key="1">
    <citation type="submission" date="2023-05" db="EMBL/GenBank/DDBJ databases">
        <title>A 100% complete, gapless, phased diploid assembly of the Scenedesmus obliquus UTEX 3031 genome.</title>
        <authorList>
            <person name="Biondi T.C."/>
            <person name="Hanschen E.R."/>
            <person name="Kwon T."/>
            <person name="Eng W."/>
            <person name="Kruse C.P.S."/>
            <person name="Koehler S.I."/>
            <person name="Kunde Y."/>
            <person name="Gleasner C.D."/>
            <person name="You Mak K.T."/>
            <person name="Polle J."/>
            <person name="Hovde B.T."/>
            <person name="Starkenburg S.R."/>
        </authorList>
    </citation>
    <scope>NUCLEOTIDE SEQUENCE [LARGE SCALE GENOMIC DNA]</scope>
    <source>
        <strain evidence="4 5">DOE0152z</strain>
    </source>
</reference>
<gene>
    <name evidence="4" type="ORF">OEZ85_008231</name>
</gene>
<dbReference type="PANTHER" id="PTHR12406:SF45">
    <property type="entry name" value="PATATIN"/>
    <property type="match status" value="1"/>
</dbReference>
<organism evidence="4 5">
    <name type="scientific">Tetradesmus obliquus</name>
    <name type="common">Green alga</name>
    <name type="synonym">Acutodesmus obliquus</name>
    <dbReference type="NCBI Taxonomy" id="3088"/>
    <lineage>
        <taxon>Eukaryota</taxon>
        <taxon>Viridiplantae</taxon>
        <taxon>Chlorophyta</taxon>
        <taxon>core chlorophytes</taxon>
        <taxon>Chlorophyceae</taxon>
        <taxon>CS clade</taxon>
        <taxon>Sphaeropleales</taxon>
        <taxon>Scenedesmaceae</taxon>
        <taxon>Tetradesmus</taxon>
    </lineage>
</organism>
<dbReference type="Proteomes" id="UP001244341">
    <property type="component" value="Chromosome 1b"/>
</dbReference>